<dbReference type="EMBL" id="BK015972">
    <property type="protein sequence ID" value="DAF87927.1"/>
    <property type="molecule type" value="Genomic_DNA"/>
</dbReference>
<name>A0A8S5U0G3_9VIRU</name>
<protein>
    <submittedName>
        <fullName evidence="1">Uncharacterized protein</fullName>
    </submittedName>
</protein>
<proteinExistence type="predicted"/>
<sequence>MQNMPTATETAIKYAKREQLRIIIDKALNIHADCEYEALSKLINELKQMLEEA</sequence>
<reference evidence="1" key="1">
    <citation type="journal article" date="2021" name="Proc. Natl. Acad. Sci. U.S.A.">
        <title>A Catalog of Tens of Thousands of Viruses from Human Metagenomes Reveals Hidden Associations with Chronic Diseases.</title>
        <authorList>
            <person name="Tisza M.J."/>
            <person name="Buck C.B."/>
        </authorList>
    </citation>
    <scope>NUCLEOTIDE SEQUENCE</scope>
    <source>
        <strain evidence="1">CtwVE22</strain>
    </source>
</reference>
<accession>A0A8S5U0G3</accession>
<organism evidence="1">
    <name type="scientific">Inoviridae sp. ctwVE22</name>
    <dbReference type="NCBI Taxonomy" id="2825786"/>
    <lineage>
        <taxon>Viruses</taxon>
        <taxon>Monodnaviria</taxon>
        <taxon>Loebvirae</taxon>
        <taxon>Hofneiviricota</taxon>
        <taxon>Faserviricetes</taxon>
        <taxon>Tubulavirales</taxon>
        <taxon>Inoviridae</taxon>
    </lineage>
</organism>
<evidence type="ECO:0000313" key="1">
    <source>
        <dbReference type="EMBL" id="DAF87927.1"/>
    </source>
</evidence>